<evidence type="ECO:0000256" key="4">
    <source>
        <dbReference type="ARBA" id="ARBA00022771"/>
    </source>
</evidence>
<feature type="domain" description="C2H2-type" evidence="9">
    <location>
        <begin position="1512"/>
        <end position="1540"/>
    </location>
</feature>
<dbReference type="FunFam" id="3.30.160.60:FF:000110">
    <property type="entry name" value="Zinc finger protein-like"/>
    <property type="match status" value="1"/>
</dbReference>
<evidence type="ECO:0000256" key="5">
    <source>
        <dbReference type="ARBA" id="ARBA00022833"/>
    </source>
</evidence>
<keyword evidence="6" id="KW-0539">Nucleus</keyword>
<feature type="region of interest" description="Disordered" evidence="8">
    <location>
        <begin position="1"/>
        <end position="227"/>
    </location>
</feature>
<dbReference type="PROSITE" id="PS50157">
    <property type="entry name" value="ZINC_FINGER_C2H2_2"/>
    <property type="match status" value="7"/>
</dbReference>
<dbReference type="PROSITE" id="PS00028">
    <property type="entry name" value="ZINC_FINGER_C2H2_1"/>
    <property type="match status" value="8"/>
</dbReference>
<comment type="subcellular location">
    <subcellularLocation>
        <location evidence="1">Nucleus</location>
    </subcellularLocation>
</comment>
<evidence type="ECO:0000256" key="7">
    <source>
        <dbReference type="PROSITE-ProRule" id="PRU00042"/>
    </source>
</evidence>
<reference evidence="10 11" key="1">
    <citation type="submission" date="2019-07" db="EMBL/GenBank/DDBJ databases">
        <title>Annotation for the trematode Paragonimus westermani.</title>
        <authorList>
            <person name="Choi Y.-J."/>
        </authorList>
    </citation>
    <scope>NUCLEOTIDE SEQUENCE [LARGE SCALE GENOMIC DNA]</scope>
    <source>
        <strain evidence="10">180907_Pwestermani</strain>
    </source>
</reference>
<accession>A0A8T0DXA6</accession>
<evidence type="ECO:0000313" key="10">
    <source>
        <dbReference type="EMBL" id="KAF8571327.1"/>
    </source>
</evidence>
<evidence type="ECO:0000256" key="3">
    <source>
        <dbReference type="ARBA" id="ARBA00022737"/>
    </source>
</evidence>
<feature type="compositionally biased region" description="Acidic residues" evidence="8">
    <location>
        <begin position="119"/>
        <end position="145"/>
    </location>
</feature>
<dbReference type="Gene3D" id="3.30.160.60">
    <property type="entry name" value="Classic Zinc Finger"/>
    <property type="match status" value="5"/>
</dbReference>
<gene>
    <name evidence="10" type="ORF">P879_05124</name>
</gene>
<comment type="caution">
    <text evidence="10">The sequence shown here is derived from an EMBL/GenBank/DDBJ whole genome shotgun (WGS) entry which is preliminary data.</text>
</comment>
<dbReference type="Proteomes" id="UP000699462">
    <property type="component" value="Unassembled WGS sequence"/>
</dbReference>
<evidence type="ECO:0000313" key="11">
    <source>
        <dbReference type="Proteomes" id="UP000699462"/>
    </source>
</evidence>
<dbReference type="SMART" id="SM00355">
    <property type="entry name" value="ZnF_C2H2"/>
    <property type="match status" value="18"/>
</dbReference>
<feature type="compositionally biased region" description="Polar residues" evidence="8">
    <location>
        <begin position="15"/>
        <end position="25"/>
    </location>
</feature>
<feature type="domain" description="C2H2-type" evidence="9">
    <location>
        <begin position="1622"/>
        <end position="1649"/>
    </location>
</feature>
<feature type="compositionally biased region" description="Polar residues" evidence="8">
    <location>
        <begin position="83"/>
        <end position="98"/>
    </location>
</feature>
<protein>
    <submittedName>
        <fullName evidence="10">Zinc finger protein</fullName>
    </submittedName>
</protein>
<keyword evidence="4 7" id="KW-0863">Zinc-finger</keyword>
<evidence type="ECO:0000256" key="1">
    <source>
        <dbReference type="ARBA" id="ARBA00004123"/>
    </source>
</evidence>
<dbReference type="InterPro" id="IPR013087">
    <property type="entry name" value="Znf_C2H2_type"/>
</dbReference>
<name>A0A8T0DXA6_9TREM</name>
<dbReference type="PANTHER" id="PTHR24376:SF235">
    <property type="entry name" value="C2H2-TYPE DOMAIN-CONTAINING PROTEIN"/>
    <property type="match status" value="1"/>
</dbReference>
<proteinExistence type="predicted"/>
<dbReference type="Pfam" id="PF00096">
    <property type="entry name" value="zf-C2H2"/>
    <property type="match status" value="3"/>
</dbReference>
<dbReference type="GO" id="GO:0008270">
    <property type="term" value="F:zinc ion binding"/>
    <property type="evidence" value="ECO:0007669"/>
    <property type="project" value="UniProtKB-KW"/>
</dbReference>
<dbReference type="OrthoDB" id="3156061at2759"/>
<feature type="domain" description="C2H2-type" evidence="9">
    <location>
        <begin position="1425"/>
        <end position="1452"/>
    </location>
</feature>
<feature type="compositionally biased region" description="Low complexity" evidence="8">
    <location>
        <begin position="248"/>
        <end position="268"/>
    </location>
</feature>
<evidence type="ECO:0000256" key="8">
    <source>
        <dbReference type="SAM" id="MobiDB-lite"/>
    </source>
</evidence>
<feature type="domain" description="C2H2-type" evidence="9">
    <location>
        <begin position="1483"/>
        <end position="1511"/>
    </location>
</feature>
<keyword evidence="5" id="KW-0862">Zinc</keyword>
<dbReference type="EMBL" id="JTDF01000588">
    <property type="protein sequence ID" value="KAF8571327.1"/>
    <property type="molecule type" value="Genomic_DNA"/>
</dbReference>
<dbReference type="PANTHER" id="PTHR24376">
    <property type="entry name" value="ZINC FINGER PROTEIN"/>
    <property type="match status" value="1"/>
</dbReference>
<keyword evidence="3" id="KW-0677">Repeat</keyword>
<organism evidence="10 11">
    <name type="scientific">Paragonimus westermani</name>
    <dbReference type="NCBI Taxonomy" id="34504"/>
    <lineage>
        <taxon>Eukaryota</taxon>
        <taxon>Metazoa</taxon>
        <taxon>Spiralia</taxon>
        <taxon>Lophotrochozoa</taxon>
        <taxon>Platyhelminthes</taxon>
        <taxon>Trematoda</taxon>
        <taxon>Digenea</taxon>
        <taxon>Plagiorchiida</taxon>
        <taxon>Troglotremata</taxon>
        <taxon>Troglotrematidae</taxon>
        <taxon>Paragonimus</taxon>
    </lineage>
</organism>
<evidence type="ECO:0000256" key="2">
    <source>
        <dbReference type="ARBA" id="ARBA00022723"/>
    </source>
</evidence>
<evidence type="ECO:0000256" key="6">
    <source>
        <dbReference type="ARBA" id="ARBA00023242"/>
    </source>
</evidence>
<sequence>MKKEDLGTSDCVSLEHSSTTGTPEQNPKRKRGRPRKNSIEPESSTPKSRAKKGKVNDVIDVTGPETPTEPPARKRGRKKKDTSVNVTPNGSSSISKPTTKAGLAGTNEKDAYSYSDLFPGDDDHDDENVDAADDDSEYAPSDEEMAQQFSTSAGKRRGASCGTRRQTRSMLTEPEPEGSTDEDEAGESESEFDEDDEEDLVVEHAELTETADPVALFEDEPNRPRRDVYDFDAQSILSDQRVSKKRQSSAAHTQSGAAAHAGSRSAGNAIARVASHRSNRRNTTGLVSSWGSNIYSALAASLRTRADLDAYSTFLKSSILNDKFDRFLAELCKPSNQHVNLFYGVSASLQSLMSRINDYDKVVELLHAFVARSFDQMQHRVTYLSPIVHQPLFGLNYIPAVTNSLNGLAETIDKEMVIKPSYVLNQDTTLLAMPNSALNEFGVSTTQYNLITGSGNMGRFMPDIKQLIVSTDLYNKLTDLIALPPERVYEVALSRAHQRVEESDIDISPIEPPNLQRLMMVVDSDGVLLGIALLDYWDKTEALQNRPEPIIDLVPMVKENANDVATTSGTVENHVTVEEQVKEVLDEIIDWAVLKSDPKNAGLVRPAKATKSRLGQLHFMDAFLIKPNGRRDHLLLVAHYLNCNPPLTCTVNEVDAFRIYSVVDEGRFLLEKHGFAPEMPIALDGVHTCDPEELMEEQSLLVVPDLLYDTLRKVLLRELISSTGAATALLNPQKPDSLVGPVPVMQCTKFVILDRLRRVPLAIVFDSPVRLALQVSLDNLSLHPFGEEASKQFDHLTPAELKSIESAFKPNTADYRLVTIGGLLYGLQIDDQRIVRRVLEITPARFECVFPHSLRPSMCAQSVLASAKSCPSSVRIVNDETNSSTVLPAFFYPHYERQKHSSVIAAFSNHLTNLFFDFPIQISLYDIMFRLGQKHMPELLARQHIEAAEAAAYAEAAANPHAPPPAPVPLPEHWGVCCICSKELRSPNGLLDHEMRHISLSRFRCVAHNTSFLDRRQWQAHMNELHSTARSVALAAALPRISAVAQAESLSDQEEVGEEEDVNDQEAAPGSGLLAGLAQVFSTGVLVGRMEAPQCEKCGDYFLNADVLTQHLDYCDGVSFCMRTPIPRAQKSNASDEPNLGLDATNVDADEFGTTDELGELKTDLCVCGMCGMQMSSREKIVRHFSTQHLQCILCNSVLRSLEELSCHYQNHLRSDASLTEETVQPPAAPITKMEEDPSGQNAEEPKLSSISKTLIQKLMGCDICGNFCGTKYNYYFHQWAEHGVVHPPLGSTEAVPQMKQHTRQAKQQSEKDDFYFAMTGVRRIKCKFCGLVVRVTGKEYINHLSGKHGVFASADVICRICAELFETPEKLSVHLGETHAPSGEYANAGVQTIFRCTHCEFWGFAKGLLKHSREAHGDLAPAMYECTHCYERFSDKRVWRTHMDKHNEGYSQRCLECGRAFRLRASLLHHVRTHHGDDQGPATCEYCGLTYPKRGSLRYHIFRMHNQELAHECNMCQRRFRLETELRRHVKEMHSGAVRCEICHKVCTNLRCYAQHRQKHFRTRIYQCTDCQATFKSKLAMKRHIRVEHLQLGPERFECQICGKIVTQIGMHMLIHKEARFECEYCNKRFTKAAYYNEHLRIHLGEQPFECHICQKRFNKKSNLNVHLKFHEKHRDDEGNYLELKPRGRISSMFGDALMSPSDRAARQAAAARHAAANQGPQKADAAVGSDLPGAFNVAAGPPGAAEEAAAQAVELFGLDSEVLDALIAGKLPSNLCPLIKRLLGIPILHFIRSTQSD</sequence>
<dbReference type="InterPro" id="IPR036236">
    <property type="entry name" value="Znf_C2H2_sf"/>
</dbReference>
<keyword evidence="11" id="KW-1185">Reference proteome</keyword>
<feature type="domain" description="C2H2-type" evidence="9">
    <location>
        <begin position="1567"/>
        <end position="1595"/>
    </location>
</feature>
<feature type="domain" description="C2H2-type" evidence="9">
    <location>
        <begin position="1453"/>
        <end position="1480"/>
    </location>
</feature>
<feature type="domain" description="C2H2-type" evidence="9">
    <location>
        <begin position="1650"/>
        <end position="1677"/>
    </location>
</feature>
<dbReference type="GO" id="GO:0005634">
    <property type="term" value="C:nucleus"/>
    <property type="evidence" value="ECO:0007669"/>
    <property type="project" value="UniProtKB-SubCell"/>
</dbReference>
<feature type="compositionally biased region" description="Acidic residues" evidence="8">
    <location>
        <begin position="174"/>
        <end position="200"/>
    </location>
</feature>
<keyword evidence="2" id="KW-0479">Metal-binding</keyword>
<evidence type="ECO:0000259" key="9">
    <source>
        <dbReference type="PROSITE" id="PS50157"/>
    </source>
</evidence>
<dbReference type="SUPFAM" id="SSF57667">
    <property type="entry name" value="beta-beta-alpha zinc fingers"/>
    <property type="match status" value="4"/>
</dbReference>
<feature type="region of interest" description="Disordered" evidence="8">
    <location>
        <begin position="239"/>
        <end position="268"/>
    </location>
</feature>